<dbReference type="Pfam" id="PF02338">
    <property type="entry name" value="OTU"/>
    <property type="match status" value="1"/>
</dbReference>
<gene>
    <name evidence="2" type="ORF">BpHYR1_047243</name>
</gene>
<organism evidence="2 3">
    <name type="scientific">Brachionus plicatilis</name>
    <name type="common">Marine rotifer</name>
    <name type="synonym">Brachionus muelleri</name>
    <dbReference type="NCBI Taxonomy" id="10195"/>
    <lineage>
        <taxon>Eukaryota</taxon>
        <taxon>Metazoa</taxon>
        <taxon>Spiralia</taxon>
        <taxon>Gnathifera</taxon>
        <taxon>Rotifera</taxon>
        <taxon>Eurotatoria</taxon>
        <taxon>Monogononta</taxon>
        <taxon>Pseudotrocha</taxon>
        <taxon>Ploima</taxon>
        <taxon>Brachionidae</taxon>
        <taxon>Brachionus</taxon>
    </lineage>
</organism>
<dbReference type="Gene3D" id="3.90.70.80">
    <property type="match status" value="1"/>
</dbReference>
<feature type="domain" description="OTU" evidence="1">
    <location>
        <begin position="100"/>
        <end position="225"/>
    </location>
</feature>
<name>A0A3M7Q4C2_BRAPC</name>
<comment type="caution">
    <text evidence="2">The sequence shown here is derived from an EMBL/GenBank/DDBJ whole genome shotgun (WGS) entry which is preliminary data.</text>
</comment>
<sequence>MTHELFYLHKFGKRGKKKLQKKNLAKYSLIPSAAPFHLVSIFDISYLKFGSIKFYINNNYFILSELTNFFRTFNGLSYYSGQDIDLLQSDILQKWNAYQAVSLRTTGDGNCLYNAISLSIFGNEDWSLDIKLCMIFILIENENYFRDLIKKFRYEESFERLVEDSATIDEYGTEFNIMALSLLFLRPIKCYSLSNLALNSDISKLGGYPIFLTLKSQHFTPIIPINYNFHINETNTDLV</sequence>
<dbReference type="OrthoDB" id="6160306at2759"/>
<evidence type="ECO:0000259" key="1">
    <source>
        <dbReference type="PROSITE" id="PS50802"/>
    </source>
</evidence>
<dbReference type="InterPro" id="IPR038765">
    <property type="entry name" value="Papain-like_cys_pep_sf"/>
</dbReference>
<accession>A0A3M7Q4C2</accession>
<proteinExistence type="predicted"/>
<dbReference type="Proteomes" id="UP000276133">
    <property type="component" value="Unassembled WGS sequence"/>
</dbReference>
<dbReference type="AlphaFoldDB" id="A0A3M7Q4C2"/>
<dbReference type="PROSITE" id="PS50802">
    <property type="entry name" value="OTU"/>
    <property type="match status" value="1"/>
</dbReference>
<evidence type="ECO:0000313" key="2">
    <source>
        <dbReference type="EMBL" id="RNA05851.1"/>
    </source>
</evidence>
<evidence type="ECO:0000313" key="3">
    <source>
        <dbReference type="Proteomes" id="UP000276133"/>
    </source>
</evidence>
<dbReference type="EMBL" id="REGN01007570">
    <property type="protein sequence ID" value="RNA05851.1"/>
    <property type="molecule type" value="Genomic_DNA"/>
</dbReference>
<dbReference type="InterPro" id="IPR003323">
    <property type="entry name" value="OTU_dom"/>
</dbReference>
<dbReference type="SUPFAM" id="SSF54001">
    <property type="entry name" value="Cysteine proteinases"/>
    <property type="match status" value="1"/>
</dbReference>
<reference evidence="2 3" key="1">
    <citation type="journal article" date="2018" name="Sci. Rep.">
        <title>Genomic signatures of local adaptation to the degree of environmental predictability in rotifers.</title>
        <authorList>
            <person name="Franch-Gras L."/>
            <person name="Hahn C."/>
            <person name="Garcia-Roger E.M."/>
            <person name="Carmona M.J."/>
            <person name="Serra M."/>
            <person name="Gomez A."/>
        </authorList>
    </citation>
    <scope>NUCLEOTIDE SEQUENCE [LARGE SCALE GENOMIC DNA]</scope>
    <source>
        <strain evidence="2">HYR1</strain>
    </source>
</reference>
<keyword evidence="3" id="KW-1185">Reference proteome</keyword>
<protein>
    <submittedName>
        <fullName evidence="2">Chromo domain</fullName>
    </submittedName>
</protein>
<dbReference type="STRING" id="10195.A0A3M7Q4C2"/>